<name>A0A851GA14_9BACT</name>
<dbReference type="EMBL" id="JACBAZ010000001">
    <property type="protein sequence ID" value="NWK54256.1"/>
    <property type="molecule type" value="Genomic_DNA"/>
</dbReference>
<dbReference type="RefSeq" id="WP_178930796.1">
    <property type="nucleotide sequence ID" value="NZ_JACBAZ010000001.1"/>
</dbReference>
<dbReference type="SUPFAM" id="SSF160631">
    <property type="entry name" value="SMI1/KNR4-like"/>
    <property type="match status" value="1"/>
</dbReference>
<dbReference type="Gene3D" id="3.40.1580.10">
    <property type="entry name" value="SMI1/KNR4-like"/>
    <property type="match status" value="1"/>
</dbReference>
<gene>
    <name evidence="2" type="ORF">HW115_01430</name>
</gene>
<sequence>MLIKHLQTLSSDLIFSEPVSDEKIDQLERDLDIHCPEALRSLLSETNGIIGEYGLGLMWDIERIKEDNLGFRRSDDFEDLYMPFDHLIFFGDAGNGDQFAFPTLRNGKSRDDIFVWNHEDDSRSWVAPSLEVFYEWWLTGRISV</sequence>
<feature type="domain" description="Knr4/Smi1-like" evidence="1">
    <location>
        <begin position="18"/>
        <end position="136"/>
    </location>
</feature>
<evidence type="ECO:0000313" key="3">
    <source>
        <dbReference type="Proteomes" id="UP000557872"/>
    </source>
</evidence>
<evidence type="ECO:0000313" key="2">
    <source>
        <dbReference type="EMBL" id="NWK54256.1"/>
    </source>
</evidence>
<dbReference type="InterPro" id="IPR018958">
    <property type="entry name" value="Knr4/Smi1-like_dom"/>
</dbReference>
<dbReference type="Proteomes" id="UP000557872">
    <property type="component" value="Unassembled WGS sequence"/>
</dbReference>
<accession>A0A851GA14</accession>
<keyword evidence="3" id="KW-1185">Reference proteome</keyword>
<dbReference type="InterPro" id="IPR037883">
    <property type="entry name" value="Knr4/Smi1-like_sf"/>
</dbReference>
<reference evidence="2 3" key="1">
    <citation type="submission" date="2020-07" db="EMBL/GenBank/DDBJ databases">
        <title>Roseicoccus Jingziensis gen. nov., sp. nov., isolated from coastal seawater.</title>
        <authorList>
            <person name="Feng X."/>
        </authorList>
    </citation>
    <scope>NUCLEOTIDE SEQUENCE [LARGE SCALE GENOMIC DNA]</scope>
    <source>
        <strain evidence="2 3">N1E253</strain>
    </source>
</reference>
<dbReference type="AlphaFoldDB" id="A0A851GA14"/>
<organism evidence="2 3">
    <name type="scientific">Oceaniferula marina</name>
    <dbReference type="NCBI Taxonomy" id="2748318"/>
    <lineage>
        <taxon>Bacteria</taxon>
        <taxon>Pseudomonadati</taxon>
        <taxon>Verrucomicrobiota</taxon>
        <taxon>Verrucomicrobiia</taxon>
        <taxon>Verrucomicrobiales</taxon>
        <taxon>Verrucomicrobiaceae</taxon>
        <taxon>Oceaniferula</taxon>
    </lineage>
</organism>
<dbReference type="Pfam" id="PF14568">
    <property type="entry name" value="SUKH_6"/>
    <property type="match status" value="1"/>
</dbReference>
<evidence type="ECO:0000259" key="1">
    <source>
        <dbReference type="SMART" id="SM00860"/>
    </source>
</evidence>
<protein>
    <submittedName>
        <fullName evidence="2">SMI1/KNR4 family protein</fullName>
    </submittedName>
</protein>
<proteinExistence type="predicted"/>
<dbReference type="SMART" id="SM00860">
    <property type="entry name" value="SMI1_KNR4"/>
    <property type="match status" value="1"/>
</dbReference>
<comment type="caution">
    <text evidence="2">The sequence shown here is derived from an EMBL/GenBank/DDBJ whole genome shotgun (WGS) entry which is preliminary data.</text>
</comment>